<proteinExistence type="predicted"/>
<dbReference type="Proteomes" id="UP000092746">
    <property type="component" value="Unassembled WGS sequence"/>
</dbReference>
<evidence type="ECO:0000313" key="4">
    <source>
        <dbReference type="Proteomes" id="UP000274211"/>
    </source>
</evidence>
<dbReference type="RefSeq" id="WP_050692751.1">
    <property type="nucleotide sequence ID" value="NZ_CAUUMV010000007.1"/>
</dbReference>
<gene>
    <name evidence="1" type="ORF">BBB52_07310</name>
    <name evidence="2" type="ORF">DOL88_02360</name>
</gene>
<protein>
    <submittedName>
        <fullName evidence="1">Uncharacterized protein</fullName>
    </submittedName>
</protein>
<organism evidence="1 3">
    <name type="scientific">Aggregatibacter aphrophilus</name>
    <name type="common">Haemophilus aphrophilus</name>
    <dbReference type="NCBI Taxonomy" id="732"/>
    <lineage>
        <taxon>Bacteria</taxon>
        <taxon>Pseudomonadati</taxon>
        <taxon>Pseudomonadota</taxon>
        <taxon>Gammaproteobacteria</taxon>
        <taxon>Pasteurellales</taxon>
        <taxon>Pasteurellaceae</taxon>
        <taxon>Aggregatibacter</taxon>
    </lineage>
</organism>
<dbReference type="EMBL" id="MAQE01000014">
    <property type="protein sequence ID" value="OBY51402.1"/>
    <property type="molecule type" value="Genomic_DNA"/>
</dbReference>
<evidence type="ECO:0000313" key="2">
    <source>
        <dbReference type="EMBL" id="RMW89966.1"/>
    </source>
</evidence>
<comment type="caution">
    <text evidence="1">The sequence shown here is derived from an EMBL/GenBank/DDBJ whole genome shotgun (WGS) entry which is preliminary data.</text>
</comment>
<accession>A0AAP7GX79</accession>
<dbReference type="EMBL" id="QMGS01000031">
    <property type="protein sequence ID" value="RMW89966.1"/>
    <property type="molecule type" value="Genomic_DNA"/>
</dbReference>
<dbReference type="KEGG" id="aaz:ADJ80_02060"/>
<reference evidence="2 4" key="2">
    <citation type="journal article" date="2019" name="J. Oral Microbiol.">
        <title>Role of OmpA1 and OmpA2 in Aggregatibacter actinomycetemcomitans and Aggregatibacter aphrophilus serum resistance.</title>
        <authorList>
            <person name="Lindholm M."/>
            <person name="Min Aung K."/>
            <person name="Nyunt Wai S."/>
            <person name="Oscarsson J."/>
        </authorList>
    </citation>
    <scope>NUCLEOTIDE SEQUENCE [LARGE SCALE GENOMIC DNA]</scope>
    <source>
        <strain evidence="2 4">HK83</strain>
    </source>
</reference>
<reference evidence="1 3" key="1">
    <citation type="submission" date="2016-06" db="EMBL/GenBank/DDBJ databases">
        <title>Simultaneous identification of Haemophilus influenzae and Haemophilus haemolyticus using TaqMan real-time PCR.</title>
        <authorList>
            <person name="Price E.P."/>
            <person name="Sarovich D.S."/>
            <person name="Harris T."/>
            <person name="Spargo J.C."/>
            <person name="Nosworthy E."/>
            <person name="Beissbarth J."/>
            <person name="Smith-Vaughan H."/>
        </authorList>
    </citation>
    <scope>NUCLEOTIDE SEQUENCE [LARGE SCALE GENOMIC DNA]</scope>
    <source>
        <strain evidence="1 3">ATCC 7901</strain>
    </source>
</reference>
<evidence type="ECO:0000313" key="1">
    <source>
        <dbReference type="EMBL" id="OBY51402.1"/>
    </source>
</evidence>
<sequence>MNKLITAGACLLSLSSCFFNFESEKGGLIYKNNCSYPIDVYISKNAKYTIPISPGKNYIELFIIGDEINPKEPFYIGNGKKGQFHIKNSKNDYILTSCYPN</sequence>
<dbReference type="Proteomes" id="UP000274211">
    <property type="component" value="Unassembled WGS sequence"/>
</dbReference>
<keyword evidence="4" id="KW-1185">Reference proteome</keyword>
<dbReference type="PROSITE" id="PS51257">
    <property type="entry name" value="PROKAR_LIPOPROTEIN"/>
    <property type="match status" value="1"/>
</dbReference>
<dbReference type="AlphaFoldDB" id="A0AAP7GX79"/>
<evidence type="ECO:0000313" key="3">
    <source>
        <dbReference type="Proteomes" id="UP000092746"/>
    </source>
</evidence>
<name>A0AAP7GX79_AGGAP</name>